<keyword evidence="3" id="KW-1185">Reference proteome</keyword>
<protein>
    <submittedName>
        <fullName evidence="2">Uncharacterized protein</fullName>
    </submittedName>
</protein>
<reference evidence="3" key="1">
    <citation type="submission" date="2016-10" db="EMBL/GenBank/DDBJ databases">
        <authorList>
            <person name="Varghese N."/>
            <person name="Submissions S."/>
        </authorList>
    </citation>
    <scope>NUCLEOTIDE SEQUENCE [LARGE SCALE GENOMIC DNA]</scope>
    <source>
        <strain evidence="3">CGMCC 4.3525</strain>
    </source>
</reference>
<organism evidence="2 3">
    <name type="scientific">Lentzea xinjiangensis</name>
    <dbReference type="NCBI Taxonomy" id="402600"/>
    <lineage>
        <taxon>Bacteria</taxon>
        <taxon>Bacillati</taxon>
        <taxon>Actinomycetota</taxon>
        <taxon>Actinomycetes</taxon>
        <taxon>Pseudonocardiales</taxon>
        <taxon>Pseudonocardiaceae</taxon>
        <taxon>Lentzea</taxon>
    </lineage>
</organism>
<dbReference type="STRING" id="402600.SAMN05216188_11120"/>
<dbReference type="AlphaFoldDB" id="A0A1H9NXH2"/>
<evidence type="ECO:0000256" key="1">
    <source>
        <dbReference type="SAM" id="MobiDB-lite"/>
    </source>
</evidence>
<dbReference type="EMBL" id="FOFR01000011">
    <property type="protein sequence ID" value="SER40033.1"/>
    <property type="molecule type" value="Genomic_DNA"/>
</dbReference>
<accession>A0A1H9NXH2</accession>
<proteinExistence type="predicted"/>
<evidence type="ECO:0000313" key="2">
    <source>
        <dbReference type="EMBL" id="SER40033.1"/>
    </source>
</evidence>
<sequence length="83" mass="8230">MPVGVPKEIKDHGHRATGADRSPPGRGAVFYCVGTTPGGVPTAPPPYVIALADKGSGPAVARIPGRPGTAAHVPGEILSEGLA</sequence>
<evidence type="ECO:0000313" key="3">
    <source>
        <dbReference type="Proteomes" id="UP000199352"/>
    </source>
</evidence>
<feature type="region of interest" description="Disordered" evidence="1">
    <location>
        <begin position="1"/>
        <end position="26"/>
    </location>
</feature>
<gene>
    <name evidence="2" type="ORF">SAMN05216188_11120</name>
</gene>
<dbReference type="RefSeq" id="WP_089953704.1">
    <property type="nucleotide sequence ID" value="NZ_FOFR01000011.1"/>
</dbReference>
<name>A0A1H9NXH2_9PSEU</name>
<dbReference type="Proteomes" id="UP000199352">
    <property type="component" value="Unassembled WGS sequence"/>
</dbReference>